<keyword evidence="1" id="KW-0175">Coiled coil</keyword>
<keyword evidence="2" id="KW-0812">Transmembrane</keyword>
<reference evidence="3" key="1">
    <citation type="submission" date="2018-05" db="EMBL/GenBank/DDBJ databases">
        <title>Draft genome of Mucuna pruriens seed.</title>
        <authorList>
            <person name="Nnadi N.E."/>
            <person name="Vos R."/>
            <person name="Hasami M.H."/>
            <person name="Devisetty U.K."/>
            <person name="Aguiy J.C."/>
        </authorList>
    </citation>
    <scope>NUCLEOTIDE SEQUENCE [LARGE SCALE GENOMIC DNA]</scope>
    <source>
        <strain evidence="3">JCA_2017</strain>
    </source>
</reference>
<feature type="non-terminal residue" evidence="3">
    <location>
        <position position="1"/>
    </location>
</feature>
<dbReference type="OrthoDB" id="1747743at2759"/>
<name>A0A371FRH5_MUCPR</name>
<feature type="transmembrane region" description="Helical" evidence="2">
    <location>
        <begin position="12"/>
        <end position="32"/>
    </location>
</feature>
<keyword evidence="2" id="KW-0472">Membrane</keyword>
<sequence length="334" mass="39505">MERCRVKVHVRKLPPIVIASHLVSVSIMRGIFSWLEGWGVVVLISSLWLVEKLVIHTFAHPRPCKLQWLSERDELVTRKVTSDEVTNRFLFLHMGQKVVYKPLSPREVSKDQNKMRIEREEERKIKRKKEEEVNKAKIERMKGKEKRKLVRNGGEKDPLGKRKPLIAITTNLLLNVSPSFMSLHVGFEELFEEFMDVFPKDMPHKVPPLRGIENHIDLTLEATLPDRAAYRTNPEEGDTNSNLVRESMSPCAMLLILVPKKDDTWRICIDCRPINNITIRYKHHIPIWMICYMNYMVRKYFLNLYEWLIMPFDLTNAPKHFYEINEPCLEKLYW</sequence>
<organism evidence="3 4">
    <name type="scientific">Mucuna pruriens</name>
    <name type="common">Velvet bean</name>
    <name type="synonym">Dolichos pruriens</name>
    <dbReference type="NCBI Taxonomy" id="157652"/>
    <lineage>
        <taxon>Eukaryota</taxon>
        <taxon>Viridiplantae</taxon>
        <taxon>Streptophyta</taxon>
        <taxon>Embryophyta</taxon>
        <taxon>Tracheophyta</taxon>
        <taxon>Spermatophyta</taxon>
        <taxon>Magnoliopsida</taxon>
        <taxon>eudicotyledons</taxon>
        <taxon>Gunneridae</taxon>
        <taxon>Pentapetalae</taxon>
        <taxon>rosids</taxon>
        <taxon>fabids</taxon>
        <taxon>Fabales</taxon>
        <taxon>Fabaceae</taxon>
        <taxon>Papilionoideae</taxon>
        <taxon>50 kb inversion clade</taxon>
        <taxon>NPAAA clade</taxon>
        <taxon>indigoferoid/millettioid clade</taxon>
        <taxon>Phaseoleae</taxon>
        <taxon>Mucuna</taxon>
    </lineage>
</organism>
<evidence type="ECO:0000256" key="1">
    <source>
        <dbReference type="SAM" id="Coils"/>
    </source>
</evidence>
<dbReference type="PANTHER" id="PTHR35046:SF9">
    <property type="entry name" value="RNA-DIRECTED DNA POLYMERASE"/>
    <property type="match status" value="1"/>
</dbReference>
<dbReference type="CDD" id="cd22249">
    <property type="entry name" value="UDM1_RNF168_RNF169-like"/>
    <property type="match status" value="1"/>
</dbReference>
<dbReference type="Proteomes" id="UP000257109">
    <property type="component" value="Unassembled WGS sequence"/>
</dbReference>
<dbReference type="AlphaFoldDB" id="A0A371FRH5"/>
<keyword evidence="4" id="KW-1185">Reference proteome</keyword>
<dbReference type="Gene3D" id="3.10.10.10">
    <property type="entry name" value="HIV Type 1 Reverse Transcriptase, subunit A, domain 1"/>
    <property type="match status" value="1"/>
</dbReference>
<protein>
    <recommendedName>
        <fullName evidence="5">Reverse transcriptase domain-containing protein</fullName>
    </recommendedName>
</protein>
<gene>
    <name evidence="3" type="ORF">CR513_38628</name>
</gene>
<evidence type="ECO:0000313" key="4">
    <source>
        <dbReference type="Proteomes" id="UP000257109"/>
    </source>
</evidence>
<dbReference type="SUPFAM" id="SSF56672">
    <property type="entry name" value="DNA/RNA polymerases"/>
    <property type="match status" value="1"/>
</dbReference>
<dbReference type="InterPro" id="IPR043502">
    <property type="entry name" value="DNA/RNA_pol_sf"/>
</dbReference>
<comment type="caution">
    <text evidence="3">The sequence shown here is derived from an EMBL/GenBank/DDBJ whole genome shotgun (WGS) entry which is preliminary data.</text>
</comment>
<accession>A0A371FRH5</accession>
<evidence type="ECO:0000313" key="3">
    <source>
        <dbReference type="EMBL" id="RDX80780.1"/>
    </source>
</evidence>
<evidence type="ECO:0008006" key="5">
    <source>
        <dbReference type="Google" id="ProtNLM"/>
    </source>
</evidence>
<dbReference type="PANTHER" id="PTHR35046">
    <property type="entry name" value="ZINC KNUCKLE (CCHC-TYPE) FAMILY PROTEIN"/>
    <property type="match status" value="1"/>
</dbReference>
<evidence type="ECO:0000256" key="2">
    <source>
        <dbReference type="SAM" id="Phobius"/>
    </source>
</evidence>
<keyword evidence="2" id="KW-1133">Transmembrane helix</keyword>
<proteinExistence type="predicted"/>
<feature type="coiled-coil region" evidence="1">
    <location>
        <begin position="119"/>
        <end position="146"/>
    </location>
</feature>
<dbReference type="EMBL" id="QJKJ01008105">
    <property type="protein sequence ID" value="RDX80780.1"/>
    <property type="molecule type" value="Genomic_DNA"/>
</dbReference>